<sequence length="322" mass="35623">TSRHTSSHDAEQVTSSSLRHGSDVRSHGQTSRPTSSHDAEQVTSSSLRHGSDVRSHGQTSRHTSSHDAEQVTSSSLRHGSDVSSHGQTSRPTSSHDAEQVTSSSLRHGSDVRSLVQTSRQTSSREGEPFASSSFQLASDARMSLIDQAHQLPYHEARSWDSRNQTHDDGHHPETVSVSVETTIEGATEEIGHSMHDPAETRGPMSPIIPVIPALIRNPLSMTTEVNPPTRERITAPDPAGDDREQDSRITLREVQRPAELKDGLLRDYISSITNEEDIELVGKWLNEEAKRRHMARITINRDRRADTATTEETIPRRITSLD</sequence>
<comment type="caution">
    <text evidence="2">The sequence shown here is derived from an EMBL/GenBank/DDBJ whole genome shotgun (WGS) entry which is preliminary data.</text>
</comment>
<gene>
    <name evidence="2" type="ORF">ADUPG1_002358</name>
</gene>
<organism evidence="2 3">
    <name type="scientific">Aduncisulcus paluster</name>
    <dbReference type="NCBI Taxonomy" id="2918883"/>
    <lineage>
        <taxon>Eukaryota</taxon>
        <taxon>Metamonada</taxon>
        <taxon>Carpediemonas-like organisms</taxon>
        <taxon>Aduncisulcus</taxon>
    </lineage>
</organism>
<feature type="non-terminal residue" evidence="2">
    <location>
        <position position="1"/>
    </location>
</feature>
<protein>
    <submittedName>
        <fullName evidence="2">Uncharacterized protein</fullName>
    </submittedName>
</protein>
<dbReference type="EMBL" id="BQXS01002686">
    <property type="protein sequence ID" value="GKT32851.1"/>
    <property type="molecule type" value="Genomic_DNA"/>
</dbReference>
<proteinExistence type="predicted"/>
<keyword evidence="3" id="KW-1185">Reference proteome</keyword>
<feature type="region of interest" description="Disordered" evidence="1">
    <location>
        <begin position="302"/>
        <end position="322"/>
    </location>
</feature>
<accession>A0ABQ5KLM1</accession>
<evidence type="ECO:0000313" key="3">
    <source>
        <dbReference type="Proteomes" id="UP001057375"/>
    </source>
</evidence>
<feature type="region of interest" description="Disordered" evidence="1">
    <location>
        <begin position="1"/>
        <end position="131"/>
    </location>
</feature>
<feature type="compositionally biased region" description="Basic and acidic residues" evidence="1">
    <location>
        <begin position="1"/>
        <end position="11"/>
    </location>
</feature>
<name>A0ABQ5KLM1_9EUKA</name>
<reference evidence="2" key="1">
    <citation type="submission" date="2022-03" db="EMBL/GenBank/DDBJ databases">
        <title>Draft genome sequence of Aduncisulcus paluster, a free-living microaerophilic Fornicata.</title>
        <authorList>
            <person name="Yuyama I."/>
            <person name="Kume K."/>
            <person name="Tamura T."/>
            <person name="Inagaki Y."/>
            <person name="Hashimoto T."/>
        </authorList>
    </citation>
    <scope>NUCLEOTIDE SEQUENCE</scope>
    <source>
        <strain evidence="2">NY0171</strain>
    </source>
</reference>
<feature type="non-terminal residue" evidence="2">
    <location>
        <position position="322"/>
    </location>
</feature>
<feature type="compositionally biased region" description="Polar residues" evidence="1">
    <location>
        <begin position="70"/>
        <end position="92"/>
    </location>
</feature>
<evidence type="ECO:0000256" key="1">
    <source>
        <dbReference type="SAM" id="MobiDB-lite"/>
    </source>
</evidence>
<evidence type="ECO:0000313" key="2">
    <source>
        <dbReference type="EMBL" id="GKT32851.1"/>
    </source>
</evidence>
<feature type="compositionally biased region" description="Basic and acidic residues" evidence="1">
    <location>
        <begin position="229"/>
        <end position="246"/>
    </location>
</feature>
<dbReference type="Proteomes" id="UP001057375">
    <property type="component" value="Unassembled WGS sequence"/>
</dbReference>
<feature type="region of interest" description="Disordered" evidence="1">
    <location>
        <begin position="221"/>
        <end position="246"/>
    </location>
</feature>